<reference evidence="2 3" key="1">
    <citation type="submission" date="2014-06" db="EMBL/GenBank/DDBJ databases">
        <title>Whole Genome Sequences of Three Symbiotic Endozoicomonas Bacteria.</title>
        <authorList>
            <person name="Neave M.J."/>
            <person name="Apprill A."/>
            <person name="Voolstra C.R."/>
        </authorList>
    </citation>
    <scope>NUCLEOTIDE SEQUENCE [LARGE SCALE GENOMIC DNA]</scope>
    <source>
        <strain evidence="2 3">DSM 22380</strain>
    </source>
</reference>
<protein>
    <recommendedName>
        <fullName evidence="1">Methyltransferase type 11 domain-containing protein</fullName>
    </recommendedName>
</protein>
<organism evidence="2 3">
    <name type="scientific">Endozoicomonas elysicola</name>
    <dbReference type="NCBI Taxonomy" id="305900"/>
    <lineage>
        <taxon>Bacteria</taxon>
        <taxon>Pseudomonadati</taxon>
        <taxon>Pseudomonadota</taxon>
        <taxon>Gammaproteobacteria</taxon>
        <taxon>Oceanospirillales</taxon>
        <taxon>Endozoicomonadaceae</taxon>
        <taxon>Endozoicomonas</taxon>
    </lineage>
</organism>
<dbReference type="EMBL" id="JOJP01000001">
    <property type="protein sequence ID" value="KEI70341.1"/>
    <property type="molecule type" value="Genomic_DNA"/>
</dbReference>
<keyword evidence="3" id="KW-1185">Reference proteome</keyword>
<dbReference type="AlphaFoldDB" id="A0A081K865"/>
<dbReference type="SUPFAM" id="SSF53335">
    <property type="entry name" value="S-adenosyl-L-methionine-dependent methyltransferases"/>
    <property type="match status" value="1"/>
</dbReference>
<dbReference type="GO" id="GO:0008757">
    <property type="term" value="F:S-adenosylmethionine-dependent methyltransferase activity"/>
    <property type="evidence" value="ECO:0007669"/>
    <property type="project" value="InterPro"/>
</dbReference>
<comment type="caution">
    <text evidence="2">The sequence shown here is derived from an EMBL/GenBank/DDBJ whole genome shotgun (WGS) entry which is preliminary data.</text>
</comment>
<feature type="domain" description="Methyltransferase type 11" evidence="1">
    <location>
        <begin position="95"/>
        <end position="192"/>
    </location>
</feature>
<dbReference type="Pfam" id="PF08241">
    <property type="entry name" value="Methyltransf_11"/>
    <property type="match status" value="1"/>
</dbReference>
<sequence>MPILSFLLGVLLTWLFMSGLMAQGLALFIRIWWPSSSRERELKVDQWLLNNPVQPSSGWRLLGYWKDTSLYRQACSEMAGLLADKACISSQDEILDVGFTSHDQLLVWLDYYQVQHLTAIASDEQQMARALEHCGHFNTLKLIRGGEKALAERPEDSCDKLVSLDCVYHLESRSHFFNHARKALKSGGTLAFTDMVLARPFQDRREQRLLNKLGRISGLLVEDMPIKETYENLLKQHQFEQVEIMDITDDVLSGFCFWFGQHYQNLSSFTRSKMWIRLRLQVWFIRWMLHREQLRYLMIIAR</sequence>
<dbReference type="eggNOG" id="COG2226">
    <property type="taxonomic scope" value="Bacteria"/>
</dbReference>
<gene>
    <name evidence="2" type="ORF">GV64_06005</name>
</gene>
<evidence type="ECO:0000313" key="3">
    <source>
        <dbReference type="Proteomes" id="UP000027997"/>
    </source>
</evidence>
<dbReference type="InterPro" id="IPR013216">
    <property type="entry name" value="Methyltransf_11"/>
</dbReference>
<dbReference type="STRING" id="305900.GV64_06005"/>
<dbReference type="Gene3D" id="3.40.50.150">
    <property type="entry name" value="Vaccinia Virus protein VP39"/>
    <property type="match status" value="1"/>
</dbReference>
<proteinExistence type="predicted"/>
<accession>A0A081K865</accession>
<dbReference type="InterPro" id="IPR029063">
    <property type="entry name" value="SAM-dependent_MTases_sf"/>
</dbReference>
<evidence type="ECO:0000259" key="1">
    <source>
        <dbReference type="Pfam" id="PF08241"/>
    </source>
</evidence>
<name>A0A081K865_9GAMM</name>
<evidence type="ECO:0000313" key="2">
    <source>
        <dbReference type="EMBL" id="KEI70341.1"/>
    </source>
</evidence>
<dbReference type="Proteomes" id="UP000027997">
    <property type="component" value="Unassembled WGS sequence"/>
</dbReference>